<evidence type="ECO:0000313" key="3">
    <source>
        <dbReference type="Proteomes" id="UP000283576"/>
    </source>
</evidence>
<dbReference type="EMBL" id="QXRZ01000001">
    <property type="protein sequence ID" value="RIL44758.1"/>
    <property type="molecule type" value="Genomic_DNA"/>
</dbReference>
<gene>
    <name evidence="2" type="ORF">BUZ01_01925</name>
</gene>
<dbReference type="InterPro" id="IPR050312">
    <property type="entry name" value="IolE/XylAMocC-like"/>
</dbReference>
<dbReference type="Proteomes" id="UP000283576">
    <property type="component" value="Unassembled WGS sequence"/>
</dbReference>
<evidence type="ECO:0000259" key="1">
    <source>
        <dbReference type="Pfam" id="PF01261"/>
    </source>
</evidence>
<organism evidence="2 3">
    <name type="scientific">Staphylococcus gallinarum</name>
    <dbReference type="NCBI Taxonomy" id="1293"/>
    <lineage>
        <taxon>Bacteria</taxon>
        <taxon>Bacillati</taxon>
        <taxon>Bacillota</taxon>
        <taxon>Bacilli</taxon>
        <taxon>Bacillales</taxon>
        <taxon>Staphylococcaceae</taxon>
        <taxon>Staphylococcus</taxon>
    </lineage>
</organism>
<evidence type="ECO:0000313" key="2">
    <source>
        <dbReference type="EMBL" id="RIL44758.1"/>
    </source>
</evidence>
<dbReference type="RefSeq" id="WP_119624393.1">
    <property type="nucleotide sequence ID" value="NZ_JAIBNU010000001.1"/>
</dbReference>
<dbReference type="PANTHER" id="PTHR12110">
    <property type="entry name" value="HYDROXYPYRUVATE ISOMERASE"/>
    <property type="match status" value="1"/>
</dbReference>
<proteinExistence type="predicted"/>
<comment type="caution">
    <text evidence="2">The sequence shown here is derived from an EMBL/GenBank/DDBJ whole genome shotgun (WGS) entry which is preliminary data.</text>
</comment>
<dbReference type="Gene3D" id="3.20.20.150">
    <property type="entry name" value="Divalent-metal-dependent TIM barrel enzymes"/>
    <property type="match status" value="1"/>
</dbReference>
<dbReference type="SUPFAM" id="SSF51658">
    <property type="entry name" value="Xylose isomerase-like"/>
    <property type="match status" value="1"/>
</dbReference>
<protein>
    <submittedName>
        <fullName evidence="2">Sugar phosphate isomerase/epimerase</fullName>
    </submittedName>
</protein>
<keyword evidence="2" id="KW-0413">Isomerase</keyword>
<name>A0A418HSF5_STAGA</name>
<dbReference type="GO" id="GO:0016853">
    <property type="term" value="F:isomerase activity"/>
    <property type="evidence" value="ECO:0007669"/>
    <property type="project" value="UniProtKB-KW"/>
</dbReference>
<dbReference type="AlphaFoldDB" id="A0A418HSF5"/>
<sequence length="294" mass="33374">MNKIKISGFSDEIASDFTTQLKTVKELGMNYISLRAIDGHNISQFTANTIQDQVIPKLEQWGIAVSSIGSPIGKIYIDDEVSFQQQLIELEELCKIAKLLNCDYIRIFSFYIPKDKNFDNYKVQVVEKLQQFAEIAASHHVTLLHENEKDIFGDIGRRCKTILDEVASDHFKAIFDFANFVQCGEDPQNCYNLLSHYVDYIHIKDAVYKDNLNVVCGTGDGQIAAILKQFFNNGYCGFLTLEPHLVLFDSIKDLEIEHSTETIENAAAQTGAEAYQIQYNALIEILKELEEEHA</sequence>
<feature type="domain" description="Xylose isomerase-like TIM barrel" evidence="1">
    <location>
        <begin position="22"/>
        <end position="244"/>
    </location>
</feature>
<reference evidence="2 3" key="1">
    <citation type="journal article" date="2016" name="Front. Microbiol.">
        <title>Comprehensive Phylogenetic Analysis of Bovine Non-aureus Staphylococci Species Based on Whole-Genome Sequencing.</title>
        <authorList>
            <person name="Naushad S."/>
            <person name="Barkema H.W."/>
            <person name="Luby C."/>
            <person name="Condas L.A."/>
            <person name="Nobrega D.B."/>
            <person name="Carson D.A."/>
            <person name="De Buck J."/>
        </authorList>
    </citation>
    <scope>NUCLEOTIDE SEQUENCE [LARGE SCALE GENOMIC DNA]</scope>
    <source>
        <strain evidence="2 3">SNUC 1388</strain>
    </source>
</reference>
<dbReference type="Pfam" id="PF01261">
    <property type="entry name" value="AP_endonuc_2"/>
    <property type="match status" value="1"/>
</dbReference>
<accession>A0A418HSF5</accession>
<dbReference type="InterPro" id="IPR013022">
    <property type="entry name" value="Xyl_isomerase-like_TIM-brl"/>
</dbReference>
<dbReference type="InterPro" id="IPR036237">
    <property type="entry name" value="Xyl_isomerase-like_sf"/>
</dbReference>
<dbReference type="PANTHER" id="PTHR12110:SF41">
    <property type="entry name" value="INOSOSE DEHYDRATASE"/>
    <property type="match status" value="1"/>
</dbReference>